<dbReference type="SMART" id="SM00028">
    <property type="entry name" value="TPR"/>
    <property type="match status" value="4"/>
</dbReference>
<evidence type="ECO:0000256" key="2">
    <source>
        <dbReference type="ARBA" id="ARBA00022803"/>
    </source>
</evidence>
<keyword evidence="2 3" id="KW-0802">TPR repeat</keyword>
<evidence type="ECO:0000313" key="5">
    <source>
        <dbReference type="Proteomes" id="UP000243205"/>
    </source>
</evidence>
<evidence type="ECO:0000313" key="4">
    <source>
        <dbReference type="EMBL" id="SDE17834.1"/>
    </source>
</evidence>
<dbReference type="AlphaFoldDB" id="A0A1G7ASG3"/>
<dbReference type="STRING" id="57664.SAMN05661003_104185"/>
<proteinExistence type="predicted"/>
<keyword evidence="1" id="KW-0677">Repeat</keyword>
<reference evidence="5" key="1">
    <citation type="submission" date="2016-10" db="EMBL/GenBank/DDBJ databases">
        <authorList>
            <person name="Varghese N."/>
            <person name="Submissions S."/>
        </authorList>
    </citation>
    <scope>NUCLEOTIDE SEQUENCE [LARGE SCALE GENOMIC DNA]</scope>
    <source>
        <strain evidence="5">DSM 8987</strain>
    </source>
</reference>
<dbReference type="PANTHER" id="PTHR45586">
    <property type="entry name" value="TPR REPEAT-CONTAINING PROTEIN PA4667"/>
    <property type="match status" value="1"/>
</dbReference>
<evidence type="ECO:0000256" key="3">
    <source>
        <dbReference type="PROSITE-ProRule" id="PRU00339"/>
    </source>
</evidence>
<evidence type="ECO:0000256" key="1">
    <source>
        <dbReference type="ARBA" id="ARBA00022737"/>
    </source>
</evidence>
<dbReference type="InterPro" id="IPR019734">
    <property type="entry name" value="TPR_rpt"/>
</dbReference>
<dbReference type="Gene3D" id="1.25.40.10">
    <property type="entry name" value="Tetratricopeptide repeat domain"/>
    <property type="match status" value="1"/>
</dbReference>
<accession>A0A1G7ASG3</accession>
<dbReference type="OrthoDB" id="9773829at2"/>
<dbReference type="EMBL" id="FNAQ01000004">
    <property type="protein sequence ID" value="SDE17834.1"/>
    <property type="molecule type" value="Genomic_DNA"/>
</dbReference>
<dbReference type="Proteomes" id="UP000243205">
    <property type="component" value="Unassembled WGS sequence"/>
</dbReference>
<dbReference type="PANTHER" id="PTHR45586:SF1">
    <property type="entry name" value="LIPOPOLYSACCHARIDE ASSEMBLY PROTEIN B"/>
    <property type="match status" value="1"/>
</dbReference>
<organism evidence="4 5">
    <name type="scientific">Desulfuromonas thiophila</name>
    <dbReference type="NCBI Taxonomy" id="57664"/>
    <lineage>
        <taxon>Bacteria</taxon>
        <taxon>Pseudomonadati</taxon>
        <taxon>Thermodesulfobacteriota</taxon>
        <taxon>Desulfuromonadia</taxon>
        <taxon>Desulfuromonadales</taxon>
        <taxon>Desulfuromonadaceae</taxon>
        <taxon>Desulfuromonas</taxon>
    </lineage>
</organism>
<keyword evidence="5" id="KW-1185">Reference proteome</keyword>
<dbReference type="InterPro" id="IPR051012">
    <property type="entry name" value="CellSynth/LPSAsmb/PSIAsmb"/>
</dbReference>
<dbReference type="Pfam" id="PF14559">
    <property type="entry name" value="TPR_19"/>
    <property type="match status" value="1"/>
</dbReference>
<dbReference type="RefSeq" id="WP_092077335.1">
    <property type="nucleotide sequence ID" value="NZ_FNAQ01000004.1"/>
</dbReference>
<dbReference type="InterPro" id="IPR011990">
    <property type="entry name" value="TPR-like_helical_dom_sf"/>
</dbReference>
<feature type="repeat" description="TPR" evidence="3">
    <location>
        <begin position="55"/>
        <end position="88"/>
    </location>
</feature>
<protein>
    <submittedName>
        <fullName evidence="4">Tetratricopeptide repeat-containing protein</fullName>
    </submittedName>
</protein>
<sequence>MADALTRLRHYQQVFQQDPTSLDFIPLARCYLQQGLTDAANDLLRRGLQQHPNQREALLLLGQVLLQRDEPDEARTLFEQVLSRVPDCAEAMLGLARLDGALGHLQRAQRALQQAQALLGSTHPEVVAVRGLLQQATAFSDPVMEQSPFVNATLVDLYLRQGLTEKAEAALSLLIQQQPDNPRWRDQLSQLQGHQVGDGFEQPVSVSDNPSGYVAALTAWLKAIERRRRHV</sequence>
<dbReference type="PROSITE" id="PS50005">
    <property type="entry name" value="TPR"/>
    <property type="match status" value="1"/>
</dbReference>
<gene>
    <name evidence="4" type="ORF">SAMN05661003_104185</name>
</gene>
<dbReference type="SUPFAM" id="SSF48452">
    <property type="entry name" value="TPR-like"/>
    <property type="match status" value="1"/>
</dbReference>
<name>A0A1G7ASG3_9BACT</name>